<dbReference type="Proteomes" id="UP000824125">
    <property type="component" value="Unassembled WGS sequence"/>
</dbReference>
<evidence type="ECO:0000313" key="3">
    <source>
        <dbReference type="Proteomes" id="UP000824125"/>
    </source>
</evidence>
<evidence type="ECO:0000256" key="1">
    <source>
        <dbReference type="ARBA" id="ARBA00008591"/>
    </source>
</evidence>
<dbReference type="InterPro" id="IPR038078">
    <property type="entry name" value="PhoU-like_sf"/>
</dbReference>
<reference evidence="2" key="2">
    <citation type="journal article" date="2021" name="PeerJ">
        <title>Extensive microbial diversity within the chicken gut microbiome revealed by metagenomics and culture.</title>
        <authorList>
            <person name="Gilroy R."/>
            <person name="Ravi A."/>
            <person name="Getino M."/>
            <person name="Pursley I."/>
            <person name="Horton D.L."/>
            <person name="Alikhan N.F."/>
            <person name="Baker D."/>
            <person name="Gharbi K."/>
            <person name="Hall N."/>
            <person name="Watson M."/>
            <person name="Adriaenssens E.M."/>
            <person name="Foster-Nyarko E."/>
            <person name="Jarju S."/>
            <person name="Secka A."/>
            <person name="Antonio M."/>
            <person name="Oren A."/>
            <person name="Chaudhuri R.R."/>
            <person name="La Ragione R."/>
            <person name="Hildebrand F."/>
            <person name="Pallen M.J."/>
        </authorList>
    </citation>
    <scope>NUCLEOTIDE SEQUENCE</scope>
    <source>
        <strain evidence="2">CHK176-6737</strain>
    </source>
</reference>
<sequence length="207" mass="23560">MGKKSGQFFFDKFSQAASISCEAAQAVYTFLKDYDPDQVEKRVAELHEIEHRGDEIKHEIMNELVRAFITPIEREDIIDLAQSIDNVTDAIEDIIIHYMFLGTADVRPESVQFSELLVRCCQTMQQLVTELQNFKKSKKLAQLVVELNNLEEQGDAIYIDAMTNLHRTEKDAVVVIALRDVFNYLERACDACEHVGDIVESVAIGNM</sequence>
<protein>
    <submittedName>
        <fullName evidence="2">DUF47 domain-containing protein</fullName>
    </submittedName>
</protein>
<name>A0A9D1MSQ0_9FIRM</name>
<evidence type="ECO:0000313" key="2">
    <source>
        <dbReference type="EMBL" id="HIU68333.1"/>
    </source>
</evidence>
<organism evidence="2 3">
    <name type="scientific">Candidatus Scybalenecus merdavium</name>
    <dbReference type="NCBI Taxonomy" id="2840939"/>
    <lineage>
        <taxon>Bacteria</taxon>
        <taxon>Bacillati</taxon>
        <taxon>Bacillota</taxon>
        <taxon>Clostridia</taxon>
        <taxon>Eubacteriales</taxon>
        <taxon>Oscillospiraceae</taxon>
        <taxon>Oscillospiraceae incertae sedis</taxon>
        <taxon>Candidatus Scybalenecus</taxon>
    </lineage>
</organism>
<dbReference type="PANTHER" id="PTHR37298">
    <property type="entry name" value="UPF0111 PROTEIN YKAA"/>
    <property type="match status" value="1"/>
</dbReference>
<gene>
    <name evidence="2" type="ORF">IAD23_00045</name>
</gene>
<dbReference type="Gene3D" id="1.20.58.220">
    <property type="entry name" value="Phosphate transport system protein phou homolog 2, domain 2"/>
    <property type="match status" value="1"/>
</dbReference>
<accession>A0A9D1MSQ0</accession>
<dbReference type="SUPFAM" id="SSF109755">
    <property type="entry name" value="PhoU-like"/>
    <property type="match status" value="1"/>
</dbReference>
<dbReference type="Pfam" id="PF01865">
    <property type="entry name" value="PhoU_div"/>
    <property type="match status" value="1"/>
</dbReference>
<comment type="caution">
    <text evidence="2">The sequence shown here is derived from an EMBL/GenBank/DDBJ whole genome shotgun (WGS) entry which is preliminary data.</text>
</comment>
<dbReference type="PANTHER" id="PTHR37298:SF1">
    <property type="entry name" value="UPF0111 PROTEIN YKAA"/>
    <property type="match status" value="1"/>
</dbReference>
<reference evidence="2" key="1">
    <citation type="submission" date="2020-10" db="EMBL/GenBank/DDBJ databases">
        <authorList>
            <person name="Gilroy R."/>
        </authorList>
    </citation>
    <scope>NUCLEOTIDE SEQUENCE</scope>
    <source>
        <strain evidence="2">CHK176-6737</strain>
    </source>
</reference>
<dbReference type="InterPro" id="IPR018445">
    <property type="entry name" value="Put_Phosphate_transp_reg"/>
</dbReference>
<comment type="similarity">
    <text evidence="1">Belongs to the UPF0111 family.</text>
</comment>
<proteinExistence type="inferred from homology"/>
<dbReference type="AlphaFoldDB" id="A0A9D1MSQ0"/>
<dbReference type="InterPro" id="IPR052912">
    <property type="entry name" value="UPF0111_domain"/>
</dbReference>
<dbReference type="EMBL" id="DVNM01000002">
    <property type="protein sequence ID" value="HIU68333.1"/>
    <property type="molecule type" value="Genomic_DNA"/>
</dbReference>